<dbReference type="RefSeq" id="WP_310061323.1">
    <property type="nucleotide sequence ID" value="NZ_JAVDVQ010000027.1"/>
</dbReference>
<accession>A0ABU1UHG9</accession>
<keyword evidence="2" id="KW-1185">Reference proteome</keyword>
<dbReference type="Proteomes" id="UP001252243">
    <property type="component" value="Unassembled WGS sequence"/>
</dbReference>
<comment type="caution">
    <text evidence="1">The sequence shown here is derived from an EMBL/GenBank/DDBJ whole genome shotgun (WGS) entry which is preliminary data.</text>
</comment>
<protein>
    <submittedName>
        <fullName evidence="1">DNA-binding MarR family transcriptional regulator</fullName>
    </submittedName>
</protein>
<evidence type="ECO:0000313" key="1">
    <source>
        <dbReference type="EMBL" id="MDR7084622.1"/>
    </source>
</evidence>
<keyword evidence="1" id="KW-0238">DNA-binding</keyword>
<proteinExistence type="predicted"/>
<dbReference type="Gene3D" id="1.10.10.10">
    <property type="entry name" value="Winged helix-like DNA-binding domain superfamily/Winged helix DNA-binding domain"/>
    <property type="match status" value="1"/>
</dbReference>
<dbReference type="InterPro" id="IPR036388">
    <property type="entry name" value="WH-like_DNA-bd_sf"/>
</dbReference>
<organism evidence="1 2">
    <name type="scientific">Arthrobacter ginsengisoli</name>
    <dbReference type="NCBI Taxonomy" id="1356565"/>
    <lineage>
        <taxon>Bacteria</taxon>
        <taxon>Bacillati</taxon>
        <taxon>Actinomycetota</taxon>
        <taxon>Actinomycetes</taxon>
        <taxon>Micrococcales</taxon>
        <taxon>Micrococcaceae</taxon>
        <taxon>Arthrobacter</taxon>
    </lineage>
</organism>
<dbReference type="SUPFAM" id="SSF46785">
    <property type="entry name" value="Winged helix' DNA-binding domain"/>
    <property type="match status" value="1"/>
</dbReference>
<name>A0ABU1UHG9_9MICC</name>
<gene>
    <name evidence="1" type="ORF">J2X01_003935</name>
</gene>
<reference evidence="1 2" key="1">
    <citation type="submission" date="2023-07" db="EMBL/GenBank/DDBJ databases">
        <title>Sorghum-associated microbial communities from plants grown in Nebraska, USA.</title>
        <authorList>
            <person name="Schachtman D."/>
        </authorList>
    </citation>
    <scope>NUCLEOTIDE SEQUENCE [LARGE SCALE GENOMIC DNA]</scope>
    <source>
        <strain evidence="1 2">BE167</strain>
    </source>
</reference>
<dbReference type="GO" id="GO:0003677">
    <property type="term" value="F:DNA binding"/>
    <property type="evidence" value="ECO:0007669"/>
    <property type="project" value="UniProtKB-KW"/>
</dbReference>
<evidence type="ECO:0000313" key="2">
    <source>
        <dbReference type="Proteomes" id="UP001252243"/>
    </source>
</evidence>
<sequence>MNRPIGYWIKRLDASLEAQLDSTLARLRLTRRQWQVINALHSGPATVAEVGNVLRPFIAADGGDAQERDMAALVRKRLVLLLDGRLALTEAGSALHSEASGLVEATRRELTAGIGADEYAIACSVLERMTRNAERHAAT</sequence>
<dbReference type="InterPro" id="IPR036390">
    <property type="entry name" value="WH_DNA-bd_sf"/>
</dbReference>
<dbReference type="EMBL" id="JAVDVQ010000027">
    <property type="protein sequence ID" value="MDR7084622.1"/>
    <property type="molecule type" value="Genomic_DNA"/>
</dbReference>